<feature type="region of interest" description="Disordered" evidence="4">
    <location>
        <begin position="219"/>
        <end position="242"/>
    </location>
</feature>
<feature type="domain" description="SHSP" evidence="5">
    <location>
        <begin position="218"/>
        <end position="329"/>
    </location>
</feature>
<protein>
    <submittedName>
        <fullName evidence="6">Heat shock protein 23</fullName>
    </submittedName>
</protein>
<evidence type="ECO:0000259" key="5">
    <source>
        <dbReference type="PROSITE" id="PS01031"/>
    </source>
</evidence>
<dbReference type="PANTHER" id="PTHR45640:SF13">
    <property type="entry name" value="HEAT SHOCK PROTEIN 22-RELATED"/>
    <property type="match status" value="1"/>
</dbReference>
<dbReference type="Pfam" id="PF00011">
    <property type="entry name" value="HSP20"/>
    <property type="match status" value="2"/>
</dbReference>
<feature type="domain" description="SHSP" evidence="5">
    <location>
        <begin position="59"/>
        <end position="170"/>
    </location>
</feature>
<dbReference type="PROSITE" id="PS01031">
    <property type="entry name" value="SHSP"/>
    <property type="match status" value="2"/>
</dbReference>
<dbReference type="InterPro" id="IPR008978">
    <property type="entry name" value="HSP20-like_chaperone"/>
</dbReference>
<feature type="non-terminal residue" evidence="6">
    <location>
        <position position="335"/>
    </location>
</feature>
<keyword evidence="7" id="KW-1185">Reference proteome</keyword>
<dbReference type="SUPFAM" id="SSF49764">
    <property type="entry name" value="HSP20-like chaperones"/>
    <property type="match status" value="2"/>
</dbReference>
<dbReference type="GO" id="GO:0009408">
    <property type="term" value="P:response to heat"/>
    <property type="evidence" value="ECO:0007669"/>
    <property type="project" value="TreeGrafter"/>
</dbReference>
<feature type="compositionally biased region" description="Low complexity" evidence="4">
    <location>
        <begin position="197"/>
        <end position="207"/>
    </location>
</feature>
<dbReference type="InterPro" id="IPR002068">
    <property type="entry name" value="A-crystallin/Hsp20_dom"/>
</dbReference>
<dbReference type="EMBL" id="WJQU01000002">
    <property type="protein sequence ID" value="KAJ6640736.1"/>
    <property type="molecule type" value="Genomic_DNA"/>
</dbReference>
<evidence type="ECO:0000313" key="7">
    <source>
        <dbReference type="Proteomes" id="UP001151699"/>
    </source>
</evidence>
<accession>A0A9Q0N033</accession>
<evidence type="ECO:0000256" key="1">
    <source>
        <dbReference type="ARBA" id="ARBA00023016"/>
    </source>
</evidence>
<dbReference type="PANTHER" id="PTHR45640">
    <property type="entry name" value="HEAT SHOCK PROTEIN HSP-12.2-RELATED"/>
    <property type="match status" value="1"/>
</dbReference>
<gene>
    <name evidence="6" type="primary">Hsp23_1</name>
    <name evidence="6" type="ORF">Bhyg_05668</name>
</gene>
<feature type="compositionally biased region" description="Basic and acidic residues" evidence="4">
    <location>
        <begin position="181"/>
        <end position="192"/>
    </location>
</feature>
<evidence type="ECO:0000256" key="4">
    <source>
        <dbReference type="SAM" id="MobiDB-lite"/>
    </source>
</evidence>
<comment type="similarity">
    <text evidence="2 3">Belongs to the small heat shock protein (HSP20) family.</text>
</comment>
<feature type="compositionally biased region" description="Basic residues" evidence="4">
    <location>
        <begin position="224"/>
        <end position="238"/>
    </location>
</feature>
<reference evidence="6" key="1">
    <citation type="submission" date="2022-07" db="EMBL/GenBank/DDBJ databases">
        <authorList>
            <person name="Trinca V."/>
            <person name="Uliana J.V.C."/>
            <person name="Torres T.T."/>
            <person name="Ward R.J."/>
            <person name="Monesi N."/>
        </authorList>
    </citation>
    <scope>NUCLEOTIDE SEQUENCE</scope>
    <source>
        <strain evidence="6">HSMRA1968</strain>
        <tissue evidence="6">Whole embryos</tissue>
    </source>
</reference>
<dbReference type="CDD" id="cd06526">
    <property type="entry name" value="metazoan_ACD"/>
    <property type="match status" value="2"/>
</dbReference>
<evidence type="ECO:0000256" key="2">
    <source>
        <dbReference type="PROSITE-ProRule" id="PRU00285"/>
    </source>
</evidence>
<name>A0A9Q0N033_9DIPT</name>
<feature type="region of interest" description="Disordered" evidence="4">
    <location>
        <begin position="167"/>
        <end position="207"/>
    </location>
</feature>
<dbReference type="GO" id="GO:0005737">
    <property type="term" value="C:cytoplasm"/>
    <property type="evidence" value="ECO:0007669"/>
    <property type="project" value="TreeGrafter"/>
</dbReference>
<comment type="caution">
    <text evidence="6">The sequence shown here is derived from an EMBL/GenBank/DDBJ whole genome shotgun (WGS) entry which is preliminary data.</text>
</comment>
<dbReference type="GO" id="GO:0005634">
    <property type="term" value="C:nucleus"/>
    <property type="evidence" value="ECO:0007669"/>
    <property type="project" value="TreeGrafter"/>
</dbReference>
<dbReference type="AlphaFoldDB" id="A0A9Q0N033"/>
<dbReference type="GO" id="GO:0051082">
    <property type="term" value="F:unfolded protein binding"/>
    <property type="evidence" value="ECO:0007669"/>
    <property type="project" value="TreeGrafter"/>
</dbReference>
<sequence>MALLPLLIELSDELSHPSRNHLHSLGRGLLSHDLESLPSPFWSQYHTGYNRPCRFLSELRNPASSVGIPKSTIGKDGFQVCLDVQHFAPNEISVKTVDNDIVVEANHEERQDEHGYISRQFKRRYALPKGFDIKDVVTQLSSDGVLTIKAPPKAKSVEDGNVRVLQIQQTGPARLNASNKETAKPTEEKQTEAPKNSAKSKSCGGRKCSSFANSANWTSSTKCKQQRSRQTHRGKASRSTKEKKMALLPLLIELSDELSRPSINLEANHEERQDEHGYISRQFKRRFTLPKGFDIKDVVTQLSSDGVLTIKAPPKSKANFIPQLLINFHQTHLKG</sequence>
<keyword evidence="1 6" id="KW-0346">Stress response</keyword>
<evidence type="ECO:0000256" key="3">
    <source>
        <dbReference type="RuleBase" id="RU003616"/>
    </source>
</evidence>
<proteinExistence type="inferred from homology"/>
<dbReference type="Gene3D" id="2.60.40.790">
    <property type="match status" value="2"/>
</dbReference>
<dbReference type="InterPro" id="IPR001436">
    <property type="entry name" value="Alpha-crystallin/sHSP_animal"/>
</dbReference>
<feature type="compositionally biased region" description="Polar residues" evidence="4">
    <location>
        <begin position="167"/>
        <end position="180"/>
    </location>
</feature>
<dbReference type="GO" id="GO:0042026">
    <property type="term" value="P:protein refolding"/>
    <property type="evidence" value="ECO:0007669"/>
    <property type="project" value="TreeGrafter"/>
</dbReference>
<organism evidence="6 7">
    <name type="scientific">Pseudolycoriella hygida</name>
    <dbReference type="NCBI Taxonomy" id="35572"/>
    <lineage>
        <taxon>Eukaryota</taxon>
        <taxon>Metazoa</taxon>
        <taxon>Ecdysozoa</taxon>
        <taxon>Arthropoda</taxon>
        <taxon>Hexapoda</taxon>
        <taxon>Insecta</taxon>
        <taxon>Pterygota</taxon>
        <taxon>Neoptera</taxon>
        <taxon>Endopterygota</taxon>
        <taxon>Diptera</taxon>
        <taxon>Nematocera</taxon>
        <taxon>Sciaroidea</taxon>
        <taxon>Sciaridae</taxon>
        <taxon>Pseudolycoriella</taxon>
    </lineage>
</organism>
<evidence type="ECO:0000313" key="6">
    <source>
        <dbReference type="EMBL" id="KAJ6640736.1"/>
    </source>
</evidence>
<dbReference type="PRINTS" id="PR00299">
    <property type="entry name" value="ACRYSTALLIN"/>
</dbReference>
<dbReference type="OrthoDB" id="1431247at2759"/>
<dbReference type="Proteomes" id="UP001151699">
    <property type="component" value="Chromosome B"/>
</dbReference>